<comment type="subunit">
    <text evidence="7">Homodimer. Possesses two rubredoxin-like centers and two non-sulfur oxo-bridged di-iron centers per dimer.</text>
</comment>
<organism evidence="11 12">
    <name type="scientific">Flexistipes sinusarabici</name>
    <dbReference type="NCBI Taxonomy" id="2352"/>
    <lineage>
        <taxon>Bacteria</taxon>
        <taxon>Pseudomonadati</taxon>
        <taxon>Deferribacterota</taxon>
        <taxon>Deferribacteres</taxon>
        <taxon>Deferribacterales</taxon>
        <taxon>Flexistipitaceae</taxon>
        <taxon>Flexistipes</taxon>
    </lineage>
</organism>
<evidence type="ECO:0000313" key="11">
    <source>
        <dbReference type="EMBL" id="TYB32932.1"/>
    </source>
</evidence>
<dbReference type="PROSITE" id="PS50905">
    <property type="entry name" value="FERRITIN_LIKE"/>
    <property type="match status" value="1"/>
</dbReference>
<reference evidence="11 12" key="1">
    <citation type="submission" date="2019-08" db="EMBL/GenBank/DDBJ databases">
        <title>Genomic characterization of a novel candidate phylum (ARYD3) from a high temperature, high salinity tertiary oil reservoir in north central Oklahoma, USA.</title>
        <authorList>
            <person name="Youssef N.H."/>
            <person name="Yadav A."/>
            <person name="Elshahed M.S."/>
        </authorList>
    </citation>
    <scope>NUCLEOTIDE SEQUENCE [LARGE SCALE GENOMIC DNA]</scope>
    <source>
        <strain evidence="11">ARYD1</strain>
    </source>
</reference>
<dbReference type="CDD" id="cd00729">
    <property type="entry name" value="rubredoxin_SM"/>
    <property type="match status" value="1"/>
</dbReference>
<keyword evidence="2" id="KW-0813">Transport</keyword>
<dbReference type="Gene3D" id="1.20.1260.10">
    <property type="match status" value="1"/>
</dbReference>
<evidence type="ECO:0000256" key="1">
    <source>
        <dbReference type="ARBA" id="ARBA00001965"/>
    </source>
</evidence>
<dbReference type="CDD" id="cd01041">
    <property type="entry name" value="Rubrerythrin"/>
    <property type="match status" value="1"/>
</dbReference>
<evidence type="ECO:0000256" key="7">
    <source>
        <dbReference type="ARBA" id="ARBA00063441"/>
    </source>
</evidence>
<keyword evidence="5" id="KW-0408">Iron</keyword>
<dbReference type="InterPro" id="IPR024934">
    <property type="entry name" value="Rubredoxin-like_dom"/>
</dbReference>
<dbReference type="InterPro" id="IPR009078">
    <property type="entry name" value="Ferritin-like_SF"/>
</dbReference>
<proteinExistence type="predicted"/>
<evidence type="ECO:0000256" key="8">
    <source>
        <dbReference type="ARBA" id="ARBA00069213"/>
    </source>
</evidence>
<dbReference type="PANTHER" id="PTHR43865:SF1">
    <property type="entry name" value="RUBRERYTHRIN-RELATED"/>
    <property type="match status" value="1"/>
</dbReference>
<dbReference type="InterPro" id="IPR012347">
    <property type="entry name" value="Ferritin-like"/>
</dbReference>
<feature type="domain" description="Ferritin-like diiron" evidence="10">
    <location>
        <begin position="4"/>
        <end position="153"/>
    </location>
</feature>
<accession>A0A5D0MKK6</accession>
<dbReference type="RefSeq" id="WP_303701557.1">
    <property type="nucleotide sequence ID" value="NZ_VSIV01000232.1"/>
</dbReference>
<protein>
    <recommendedName>
        <fullName evidence="8">Rubrerythrin</fullName>
    </recommendedName>
</protein>
<dbReference type="InterPro" id="IPR048574">
    <property type="entry name" value="RUBY_RBDX"/>
</dbReference>
<evidence type="ECO:0000256" key="6">
    <source>
        <dbReference type="ARBA" id="ARBA00055868"/>
    </source>
</evidence>
<dbReference type="SUPFAM" id="SSF57802">
    <property type="entry name" value="Rubredoxin-like"/>
    <property type="match status" value="1"/>
</dbReference>
<dbReference type="InterPro" id="IPR009040">
    <property type="entry name" value="Ferritin-like_diiron"/>
</dbReference>
<feature type="domain" description="Rubredoxin-like" evidence="9">
    <location>
        <begin position="160"/>
        <end position="194"/>
    </location>
</feature>
<comment type="cofactor">
    <cofactor evidence="1">
        <name>Fe(3+)</name>
        <dbReference type="ChEBI" id="CHEBI:29034"/>
    </cofactor>
</comment>
<dbReference type="Pfam" id="PF21349">
    <property type="entry name" value="RUBY_RBDX"/>
    <property type="match status" value="1"/>
</dbReference>
<dbReference type="FunFam" id="2.20.28.10:FF:000018">
    <property type="entry name" value="Rubrerythrin"/>
    <property type="match status" value="1"/>
</dbReference>
<name>A0A5D0MKK6_FLESI</name>
<dbReference type="GO" id="GO:0005506">
    <property type="term" value="F:iron ion binding"/>
    <property type="evidence" value="ECO:0007669"/>
    <property type="project" value="InterPro"/>
</dbReference>
<evidence type="ECO:0000313" key="12">
    <source>
        <dbReference type="Proteomes" id="UP000323337"/>
    </source>
</evidence>
<dbReference type="NCBIfam" id="NF045767">
    <property type="entry name" value="RuberyRbr"/>
    <property type="match status" value="1"/>
</dbReference>
<dbReference type="InterPro" id="IPR003251">
    <property type="entry name" value="Rr_diiron-bd_dom"/>
</dbReference>
<evidence type="ECO:0000259" key="10">
    <source>
        <dbReference type="PROSITE" id="PS50905"/>
    </source>
</evidence>
<dbReference type="EMBL" id="VSIV01000232">
    <property type="protein sequence ID" value="TYB32932.1"/>
    <property type="molecule type" value="Genomic_DNA"/>
</dbReference>
<sequence>MAKSLKGTKTLENLMKAFAGESQARNRYTYFAGIAKKEGYRQIEAIFLETAENEREHAKRFYKHITDNLGLEEPIPVEITAAYPASLGNTYQNLKAAAAGENEEHSDLYPTFAKVADEEGFPEIAHQFRKIAEVEVAHEKRYLKLAENVNSEKVFKKDSKTLWKCRNCGYIHEGDEAPETCPACAHPIEHFELLAENY</sequence>
<gene>
    <name evidence="11" type="ORF">FXF49_08910</name>
</gene>
<evidence type="ECO:0000259" key="9">
    <source>
        <dbReference type="PROSITE" id="PS50903"/>
    </source>
</evidence>
<evidence type="ECO:0000256" key="2">
    <source>
        <dbReference type="ARBA" id="ARBA00022448"/>
    </source>
</evidence>
<evidence type="ECO:0000256" key="3">
    <source>
        <dbReference type="ARBA" id="ARBA00022723"/>
    </source>
</evidence>
<dbReference type="AlphaFoldDB" id="A0A5D0MKK6"/>
<dbReference type="InterPro" id="IPR052364">
    <property type="entry name" value="Rubrerythrin"/>
</dbReference>
<dbReference type="Pfam" id="PF02915">
    <property type="entry name" value="Rubrerythrin"/>
    <property type="match status" value="1"/>
</dbReference>
<dbReference type="SUPFAM" id="SSF47240">
    <property type="entry name" value="Ferritin-like"/>
    <property type="match status" value="1"/>
</dbReference>
<dbReference type="Proteomes" id="UP000323337">
    <property type="component" value="Unassembled WGS sequence"/>
</dbReference>
<dbReference type="PROSITE" id="PS50903">
    <property type="entry name" value="RUBREDOXIN_LIKE"/>
    <property type="match status" value="1"/>
</dbReference>
<keyword evidence="4" id="KW-0249">Electron transport</keyword>
<comment type="caution">
    <text evidence="11">The sequence shown here is derived from an EMBL/GenBank/DDBJ whole genome shotgun (WGS) entry which is preliminary data.</text>
</comment>
<dbReference type="Gene3D" id="2.20.28.10">
    <property type="match status" value="1"/>
</dbReference>
<evidence type="ECO:0000256" key="5">
    <source>
        <dbReference type="ARBA" id="ARBA00023004"/>
    </source>
</evidence>
<evidence type="ECO:0000256" key="4">
    <source>
        <dbReference type="ARBA" id="ARBA00022982"/>
    </source>
</evidence>
<keyword evidence="3" id="KW-0479">Metal-binding</keyword>
<dbReference type="GO" id="GO:0016491">
    <property type="term" value="F:oxidoreductase activity"/>
    <property type="evidence" value="ECO:0007669"/>
    <property type="project" value="InterPro"/>
</dbReference>
<dbReference type="PANTHER" id="PTHR43865">
    <property type="entry name" value="RUBRERYTHRIN-RELATED"/>
    <property type="match status" value="1"/>
</dbReference>
<comment type="function">
    <text evidence="6">May provide oxidative stress protection via catalytic reduction of intracellular hydrogen peroxide.</text>
</comment>